<evidence type="ECO:0000256" key="1">
    <source>
        <dbReference type="SAM" id="SignalP"/>
    </source>
</evidence>
<dbReference type="EMBL" id="RAPN01000006">
    <property type="protein sequence ID" value="RKD85084.1"/>
    <property type="molecule type" value="Genomic_DNA"/>
</dbReference>
<feature type="signal peptide" evidence="1">
    <location>
        <begin position="1"/>
        <end position="24"/>
    </location>
</feature>
<keyword evidence="1" id="KW-0732">Signal</keyword>
<sequence length="335" mass="38131">MTKKVKLSGIFLFSLMLFQSCFVAKQSTVVRRSDMEELRNGGVVIGTKEYPKNAGEEYKKAVDAENEMAVEFFKKNWTFCPIVDVLPQGEAWEFVKDMKGYFMLTLEDFKVQQMSHNTKPFGPIPDPYRPNMKLDYSSGVRVPGATSYHKAVCLYVKQGQTMGGHALRFFIPFTAEEKLVNPISLQIALNDVQQRAEDIESGKLRNSFNVMDAYRKRSKGIKDQTLLIPEFMMHRKMDEQKVAKLYPHKFEICSNEKYNEVVLNQTEGYVYPAVNTTVLGTENLQVYSSATGECLALMALPGSLGTNIAVANNKDYEELIQLKPKQIKKALKRLR</sequence>
<evidence type="ECO:0008006" key="4">
    <source>
        <dbReference type="Google" id="ProtNLM"/>
    </source>
</evidence>
<feature type="chain" id="PRO_5019563242" description="Lipoprotein" evidence="1">
    <location>
        <begin position="25"/>
        <end position="335"/>
    </location>
</feature>
<dbReference type="PROSITE" id="PS51257">
    <property type="entry name" value="PROKAR_LIPOPROTEIN"/>
    <property type="match status" value="1"/>
</dbReference>
<dbReference type="AlphaFoldDB" id="A0A419VUG9"/>
<name>A0A419VUG9_9BACT</name>
<evidence type="ECO:0000313" key="3">
    <source>
        <dbReference type="Proteomes" id="UP000283387"/>
    </source>
</evidence>
<keyword evidence="3" id="KW-1185">Reference proteome</keyword>
<dbReference type="Proteomes" id="UP000283387">
    <property type="component" value="Unassembled WGS sequence"/>
</dbReference>
<dbReference type="RefSeq" id="WP_120275737.1">
    <property type="nucleotide sequence ID" value="NZ_RAPN01000006.1"/>
</dbReference>
<proteinExistence type="predicted"/>
<gene>
    <name evidence="2" type="ORF">BC643_4603</name>
</gene>
<comment type="caution">
    <text evidence="2">The sequence shown here is derived from an EMBL/GenBank/DDBJ whole genome shotgun (WGS) entry which is preliminary data.</text>
</comment>
<organism evidence="2 3">
    <name type="scientific">Mangrovibacterium diazotrophicum</name>
    <dbReference type="NCBI Taxonomy" id="1261403"/>
    <lineage>
        <taxon>Bacteria</taxon>
        <taxon>Pseudomonadati</taxon>
        <taxon>Bacteroidota</taxon>
        <taxon>Bacteroidia</taxon>
        <taxon>Marinilabiliales</taxon>
        <taxon>Prolixibacteraceae</taxon>
        <taxon>Mangrovibacterium</taxon>
    </lineage>
</organism>
<accession>A0A419VUG9</accession>
<dbReference type="OrthoDB" id="9812921at2"/>
<reference evidence="2 3" key="1">
    <citation type="submission" date="2018-09" db="EMBL/GenBank/DDBJ databases">
        <title>Genomic Encyclopedia of Archaeal and Bacterial Type Strains, Phase II (KMG-II): from individual species to whole genera.</title>
        <authorList>
            <person name="Goeker M."/>
        </authorList>
    </citation>
    <scope>NUCLEOTIDE SEQUENCE [LARGE SCALE GENOMIC DNA]</scope>
    <source>
        <strain evidence="2 3">DSM 27148</strain>
    </source>
</reference>
<evidence type="ECO:0000313" key="2">
    <source>
        <dbReference type="EMBL" id="RKD85084.1"/>
    </source>
</evidence>
<protein>
    <recommendedName>
        <fullName evidence="4">Lipoprotein</fullName>
    </recommendedName>
</protein>